<dbReference type="PANTHER" id="PTHR11877">
    <property type="entry name" value="HYDROXYMETHYLGLUTARYL-COA SYNTHASE"/>
    <property type="match status" value="1"/>
</dbReference>
<keyword evidence="6" id="KW-0012">Acyltransferase</keyword>
<dbReference type="Gene3D" id="3.40.47.10">
    <property type="match status" value="2"/>
</dbReference>
<dbReference type="InterPro" id="IPR012328">
    <property type="entry name" value="Chalcone/stilbene_synt_C"/>
</dbReference>
<evidence type="ECO:0000313" key="11">
    <source>
        <dbReference type="Proteomes" id="UP000193108"/>
    </source>
</evidence>
<reference evidence="10 11" key="1">
    <citation type="submission" date="2016-01" db="EMBL/GenBank/DDBJ databases">
        <title>The new phylogeny of the genus Mycobacterium.</title>
        <authorList>
            <person name="Tarcisio F."/>
            <person name="Conor M."/>
            <person name="Antonella G."/>
            <person name="Elisabetta G."/>
            <person name="Giulia F.S."/>
            <person name="Sara T."/>
            <person name="Anna F."/>
            <person name="Clotilde B."/>
            <person name="Roberto B."/>
            <person name="Veronica D.S."/>
            <person name="Fabio R."/>
            <person name="Monica P."/>
            <person name="Olivier J."/>
            <person name="Enrico T."/>
            <person name="Nicola S."/>
        </authorList>
    </citation>
    <scope>NUCLEOTIDE SEQUENCE [LARGE SCALE GENOMIC DNA]</scope>
    <source>
        <strain evidence="10 11">DSM 44164</strain>
    </source>
</reference>
<dbReference type="SUPFAM" id="SSF53901">
    <property type="entry name" value="Thiolase-like"/>
    <property type="match status" value="1"/>
</dbReference>
<comment type="subunit">
    <text evidence="3">Homodimer.</text>
</comment>
<name>A0A1X1ZN16_MYCNO</name>
<evidence type="ECO:0000256" key="2">
    <source>
        <dbReference type="ARBA" id="ARBA00005531"/>
    </source>
</evidence>
<sequence length="365" mass="38829">MAENEPFSTRQRHTEMTMTTPSLAAVAVEFPPHRYSQGECAQALGDFAGPEFQRFFDASGVVSRHLALPLPRYAQLSGFTEANDTFIEIALDLGERALLAALDAAALKPADVDVVLSTTVTGLAVPTLEARLAARIGLRPDVKRVPLFGLGCVAGAAGVARMYDYLRSYPDGVAALLAVELCSLTIQRDDRSVPNFVAASLFGDGAAAVIATGANRRRSGPAAPRVLATRSRLYPDSQDVMGWDIGTSGFRIKLSVEVATVVEKYLAEDVHNFLADCGLRPDDVSTYVCHPGGPKVIEAVETVLDLPPDALDRTRTSLRENGNLSSASVLDVLRATMADPPPPGSFGLMVAMGPGFCSELVLLGW</sequence>
<keyword evidence="11" id="KW-1185">Reference proteome</keyword>
<dbReference type="STRING" id="1782.AWC18_03025"/>
<accession>A0A1X1ZN16</accession>
<dbReference type="Pfam" id="PF02797">
    <property type="entry name" value="Chal_sti_synt_C"/>
    <property type="match status" value="1"/>
</dbReference>
<dbReference type="InterPro" id="IPR016039">
    <property type="entry name" value="Thiolase-like"/>
</dbReference>
<dbReference type="PANTHER" id="PTHR11877:SF99">
    <property type="entry name" value="1,3,6,8-TETRAHYDROXYNAPHTHALENE SYNTHASE"/>
    <property type="match status" value="1"/>
</dbReference>
<comment type="caution">
    <text evidence="10">The sequence shown here is derived from an EMBL/GenBank/DDBJ whole genome shotgun (WGS) entry which is preliminary data.</text>
</comment>
<evidence type="ECO:0000313" key="10">
    <source>
        <dbReference type="EMBL" id="ORW24747.1"/>
    </source>
</evidence>
<evidence type="ECO:0000256" key="3">
    <source>
        <dbReference type="ARBA" id="ARBA00011738"/>
    </source>
</evidence>
<dbReference type="UniPathway" id="UPA00094"/>
<dbReference type="GO" id="GO:0006633">
    <property type="term" value="P:fatty acid biosynthetic process"/>
    <property type="evidence" value="ECO:0007669"/>
    <property type="project" value="UniProtKB-UniPathway"/>
</dbReference>
<dbReference type="GO" id="GO:0016747">
    <property type="term" value="F:acyltransferase activity, transferring groups other than amino-acyl groups"/>
    <property type="evidence" value="ECO:0007669"/>
    <property type="project" value="InterPro"/>
</dbReference>
<keyword evidence="5" id="KW-0443">Lipid metabolism</keyword>
<comment type="pathway">
    <text evidence="1">Lipid metabolism; fatty acid biosynthesis.</text>
</comment>
<feature type="domain" description="Chalcone/stilbene synthase N-terminal" evidence="8">
    <location>
        <begin position="85"/>
        <end position="211"/>
    </location>
</feature>
<keyword evidence="5" id="KW-0276">Fatty acid metabolism</keyword>
<protein>
    <submittedName>
        <fullName evidence="10">Stilbene synthase</fullName>
    </submittedName>
</protein>
<dbReference type="Pfam" id="PF00195">
    <property type="entry name" value="Chal_sti_synt_N"/>
    <property type="match status" value="1"/>
</dbReference>
<evidence type="ECO:0000256" key="7">
    <source>
        <dbReference type="PIRSR" id="PIRSR000451-1"/>
    </source>
</evidence>
<dbReference type="InterPro" id="IPR011141">
    <property type="entry name" value="Polyketide_synthase_type-III"/>
</dbReference>
<dbReference type="AlphaFoldDB" id="A0A1X1ZN16"/>
<dbReference type="EMBL" id="LQPI01000021">
    <property type="protein sequence ID" value="ORW24747.1"/>
    <property type="molecule type" value="Genomic_DNA"/>
</dbReference>
<gene>
    <name evidence="10" type="ORF">AWC18_03025</name>
</gene>
<feature type="active site" description="Acyl-thioester intermediate" evidence="7">
    <location>
        <position position="152"/>
    </location>
</feature>
<dbReference type="CDD" id="cd00831">
    <property type="entry name" value="CHS_like"/>
    <property type="match status" value="1"/>
</dbReference>
<dbReference type="Proteomes" id="UP000193108">
    <property type="component" value="Unassembled WGS sequence"/>
</dbReference>
<evidence type="ECO:0000256" key="5">
    <source>
        <dbReference type="ARBA" id="ARBA00022832"/>
    </source>
</evidence>
<feature type="domain" description="Chalcone/stilbene synthase C-terminal" evidence="9">
    <location>
        <begin position="231"/>
        <end position="363"/>
    </location>
</feature>
<evidence type="ECO:0000256" key="4">
    <source>
        <dbReference type="ARBA" id="ARBA00022679"/>
    </source>
</evidence>
<evidence type="ECO:0000256" key="1">
    <source>
        <dbReference type="ARBA" id="ARBA00005194"/>
    </source>
</evidence>
<dbReference type="PIRSF" id="PIRSF000451">
    <property type="entry name" value="PKS_III"/>
    <property type="match status" value="1"/>
</dbReference>
<dbReference type="GO" id="GO:0030639">
    <property type="term" value="P:polyketide biosynthetic process"/>
    <property type="evidence" value="ECO:0007669"/>
    <property type="project" value="TreeGrafter"/>
</dbReference>
<evidence type="ECO:0000256" key="6">
    <source>
        <dbReference type="ARBA" id="ARBA00023315"/>
    </source>
</evidence>
<proteinExistence type="inferred from homology"/>
<dbReference type="InterPro" id="IPR001099">
    <property type="entry name" value="Chalcone/stilbene_synt_N"/>
</dbReference>
<evidence type="ECO:0000259" key="9">
    <source>
        <dbReference type="Pfam" id="PF02797"/>
    </source>
</evidence>
<comment type="similarity">
    <text evidence="2">Belongs to the thiolase-like superfamily. Chalcone/stilbene synthases family.</text>
</comment>
<keyword evidence="4" id="KW-0808">Transferase</keyword>
<organism evidence="10 11">
    <name type="scientific">Mycolicibacter nonchromogenicus</name>
    <name type="common">Mycobacterium nonchromogenicum</name>
    <dbReference type="NCBI Taxonomy" id="1782"/>
    <lineage>
        <taxon>Bacteria</taxon>
        <taxon>Bacillati</taxon>
        <taxon>Actinomycetota</taxon>
        <taxon>Actinomycetes</taxon>
        <taxon>Mycobacteriales</taxon>
        <taxon>Mycobacteriaceae</taxon>
        <taxon>Mycolicibacter</taxon>
    </lineage>
</organism>
<evidence type="ECO:0000259" key="8">
    <source>
        <dbReference type="Pfam" id="PF00195"/>
    </source>
</evidence>